<dbReference type="InterPro" id="IPR036236">
    <property type="entry name" value="Znf_C2H2_sf"/>
</dbReference>
<keyword evidence="4" id="KW-0690">Ribosome biogenesis</keyword>
<keyword evidence="3" id="KW-0963">Cytoplasm</keyword>
<sequence length="146" mass="17182">MTYKRKKYHRGETHIRKKYKGKRRTKDLDEIDNDLKNNSEILLAQKIDVEKAGNAQYYCIHCARYFIDEHSLTHHYRTKVHKRRLKALELEPYTIEESERAAGLGGNYKAPVKRKIETILPKVMSDKIDVDQEPDLKKHCTVTVGE</sequence>
<keyword evidence="8" id="KW-0539">Nucleus</keyword>
<dbReference type="FunFam" id="3.30.160.60:FF:000299">
    <property type="entry name" value="Zinc finger protein 593"/>
    <property type="match status" value="1"/>
</dbReference>
<organism evidence="15 16">
    <name type="scientific">Daphnia galeata</name>
    <dbReference type="NCBI Taxonomy" id="27404"/>
    <lineage>
        <taxon>Eukaryota</taxon>
        <taxon>Metazoa</taxon>
        <taxon>Ecdysozoa</taxon>
        <taxon>Arthropoda</taxon>
        <taxon>Crustacea</taxon>
        <taxon>Branchiopoda</taxon>
        <taxon>Diplostraca</taxon>
        <taxon>Cladocera</taxon>
        <taxon>Anomopoda</taxon>
        <taxon>Daphniidae</taxon>
        <taxon>Daphnia</taxon>
    </lineage>
</organism>
<evidence type="ECO:0000256" key="3">
    <source>
        <dbReference type="ARBA" id="ARBA00022490"/>
    </source>
</evidence>
<dbReference type="PROSITE" id="PS50157">
    <property type="entry name" value="ZINC_FINGER_C2H2_2"/>
    <property type="match status" value="1"/>
</dbReference>
<accession>A0A8J2RWM4</accession>
<proteinExistence type="inferred from homology"/>
<evidence type="ECO:0000256" key="5">
    <source>
        <dbReference type="ARBA" id="ARBA00022723"/>
    </source>
</evidence>
<dbReference type="GO" id="GO:0005634">
    <property type="term" value="C:nucleus"/>
    <property type="evidence" value="ECO:0007669"/>
    <property type="project" value="UniProtKB-SubCell"/>
</dbReference>
<dbReference type="GO" id="GO:0042254">
    <property type="term" value="P:ribosome biogenesis"/>
    <property type="evidence" value="ECO:0007669"/>
    <property type="project" value="UniProtKB-KW"/>
</dbReference>
<evidence type="ECO:0000256" key="4">
    <source>
        <dbReference type="ARBA" id="ARBA00022517"/>
    </source>
</evidence>
<comment type="caution">
    <text evidence="15">The sequence shown here is derived from an EMBL/GenBank/DDBJ whole genome shotgun (WGS) entry which is preliminary data.</text>
</comment>
<dbReference type="InterPro" id="IPR051879">
    <property type="entry name" value="C2H2-ZF_Maturation_Protein"/>
</dbReference>
<evidence type="ECO:0000256" key="6">
    <source>
        <dbReference type="ARBA" id="ARBA00022771"/>
    </source>
</evidence>
<protein>
    <recommendedName>
        <fullName evidence="12">Zinc finger protein 593 homolog</fullName>
    </recommendedName>
</protein>
<keyword evidence="6 13" id="KW-0863">Zinc-finger</keyword>
<keyword evidence="7" id="KW-0862">Zinc</keyword>
<evidence type="ECO:0000259" key="14">
    <source>
        <dbReference type="PROSITE" id="PS50157"/>
    </source>
</evidence>
<dbReference type="GO" id="GO:0008270">
    <property type="term" value="F:zinc ion binding"/>
    <property type="evidence" value="ECO:0007669"/>
    <property type="project" value="UniProtKB-KW"/>
</dbReference>
<reference evidence="15" key="1">
    <citation type="submission" date="2021-11" db="EMBL/GenBank/DDBJ databases">
        <authorList>
            <person name="Schell T."/>
        </authorList>
    </citation>
    <scope>NUCLEOTIDE SEQUENCE</scope>
    <source>
        <strain evidence="15">M5</strain>
    </source>
</reference>
<evidence type="ECO:0000256" key="7">
    <source>
        <dbReference type="ARBA" id="ARBA00022833"/>
    </source>
</evidence>
<comment type="subunit">
    <text evidence="11">Associates with pre-60S ribosomal particles; released from the pre-60S particle very early in the cytoplasm.</text>
</comment>
<evidence type="ECO:0000256" key="12">
    <source>
        <dbReference type="ARBA" id="ARBA00068297"/>
    </source>
</evidence>
<keyword evidence="16" id="KW-1185">Reference proteome</keyword>
<dbReference type="SUPFAM" id="SSF57667">
    <property type="entry name" value="beta-beta-alpha zinc fingers"/>
    <property type="match status" value="1"/>
</dbReference>
<dbReference type="Pfam" id="PF12171">
    <property type="entry name" value="zf-C2H2_jaz"/>
    <property type="match status" value="1"/>
</dbReference>
<dbReference type="Proteomes" id="UP000789390">
    <property type="component" value="Unassembled WGS sequence"/>
</dbReference>
<dbReference type="PANTHER" id="PTHR46095">
    <property type="entry name" value="ZINC FINGER PROTEIN 593"/>
    <property type="match status" value="1"/>
</dbReference>
<evidence type="ECO:0000256" key="1">
    <source>
        <dbReference type="ARBA" id="ARBA00004123"/>
    </source>
</evidence>
<comment type="function">
    <text evidence="10">Involved in pre-60S ribosomal particles maturation by promoting the nuclear export of the 60S ribosome.</text>
</comment>
<evidence type="ECO:0000256" key="11">
    <source>
        <dbReference type="ARBA" id="ARBA00065398"/>
    </source>
</evidence>
<dbReference type="GO" id="GO:0003676">
    <property type="term" value="F:nucleic acid binding"/>
    <property type="evidence" value="ECO:0007669"/>
    <property type="project" value="InterPro"/>
</dbReference>
<name>A0A8J2RWM4_9CRUS</name>
<dbReference type="OrthoDB" id="24683at2759"/>
<keyword evidence="5" id="KW-0479">Metal-binding</keyword>
<dbReference type="GO" id="GO:0043021">
    <property type="term" value="F:ribonucleoprotein complex binding"/>
    <property type="evidence" value="ECO:0007669"/>
    <property type="project" value="UniProtKB-ARBA"/>
</dbReference>
<evidence type="ECO:0000313" key="15">
    <source>
        <dbReference type="EMBL" id="CAH0111813.1"/>
    </source>
</evidence>
<dbReference type="PROSITE" id="PS00028">
    <property type="entry name" value="ZINC_FINGER_C2H2_1"/>
    <property type="match status" value="1"/>
</dbReference>
<dbReference type="EMBL" id="CAKKLH010000317">
    <property type="protein sequence ID" value="CAH0111813.1"/>
    <property type="molecule type" value="Genomic_DNA"/>
</dbReference>
<evidence type="ECO:0000256" key="2">
    <source>
        <dbReference type="ARBA" id="ARBA00004496"/>
    </source>
</evidence>
<evidence type="ECO:0000256" key="8">
    <source>
        <dbReference type="ARBA" id="ARBA00023242"/>
    </source>
</evidence>
<evidence type="ECO:0000256" key="9">
    <source>
        <dbReference type="ARBA" id="ARBA00038064"/>
    </source>
</evidence>
<feature type="domain" description="C2H2-type" evidence="14">
    <location>
        <begin position="57"/>
        <end position="86"/>
    </location>
</feature>
<dbReference type="GO" id="GO:0005737">
    <property type="term" value="C:cytoplasm"/>
    <property type="evidence" value="ECO:0007669"/>
    <property type="project" value="UniProtKB-SubCell"/>
</dbReference>
<comment type="similarity">
    <text evidence="9">Belongs to the ZNF593/BUD20 C2H2-type zinc-finger protein family.</text>
</comment>
<evidence type="ECO:0000256" key="10">
    <source>
        <dbReference type="ARBA" id="ARBA00057732"/>
    </source>
</evidence>
<evidence type="ECO:0000313" key="16">
    <source>
        <dbReference type="Proteomes" id="UP000789390"/>
    </source>
</evidence>
<dbReference type="PANTHER" id="PTHR46095:SF1">
    <property type="entry name" value="ZINC FINGER PROTEIN 593"/>
    <property type="match status" value="1"/>
</dbReference>
<dbReference type="InterPro" id="IPR003604">
    <property type="entry name" value="Matrin/U1-like-C_Znf_C2H2"/>
</dbReference>
<dbReference type="SMART" id="SM00451">
    <property type="entry name" value="ZnF_U1"/>
    <property type="match status" value="1"/>
</dbReference>
<dbReference type="InterPro" id="IPR013087">
    <property type="entry name" value="Znf_C2H2_type"/>
</dbReference>
<dbReference type="Gene3D" id="3.30.160.60">
    <property type="entry name" value="Classic Zinc Finger"/>
    <property type="match status" value="1"/>
</dbReference>
<gene>
    <name evidence="15" type="ORF">DGAL_LOCUS15467</name>
</gene>
<dbReference type="InterPro" id="IPR022755">
    <property type="entry name" value="Znf_C2H2_jaz"/>
</dbReference>
<dbReference type="AlphaFoldDB" id="A0A8J2RWM4"/>
<comment type="subcellular location">
    <subcellularLocation>
        <location evidence="2">Cytoplasm</location>
    </subcellularLocation>
    <subcellularLocation>
        <location evidence="1">Nucleus</location>
    </subcellularLocation>
</comment>
<evidence type="ECO:0000256" key="13">
    <source>
        <dbReference type="PROSITE-ProRule" id="PRU00042"/>
    </source>
</evidence>